<dbReference type="Gene3D" id="1.10.287.130">
    <property type="match status" value="1"/>
</dbReference>
<evidence type="ECO:0000256" key="1">
    <source>
        <dbReference type="ARBA" id="ARBA00000085"/>
    </source>
</evidence>
<keyword evidence="3" id="KW-0597">Phosphoprotein</keyword>
<dbReference type="SUPFAM" id="SSF47384">
    <property type="entry name" value="Homodimeric domain of signal transducing histidine kinase"/>
    <property type="match status" value="1"/>
</dbReference>
<dbReference type="PRINTS" id="PR00344">
    <property type="entry name" value="BCTRLSENSOR"/>
</dbReference>
<accession>A0ABW2Z0M5</accession>
<dbReference type="SUPFAM" id="SSF55874">
    <property type="entry name" value="ATPase domain of HSP90 chaperone/DNA topoisomerase II/histidine kinase"/>
    <property type="match status" value="1"/>
</dbReference>
<keyword evidence="6" id="KW-0812">Transmembrane</keyword>
<protein>
    <recommendedName>
        <fullName evidence="2">histidine kinase</fullName>
        <ecNumber evidence="2">2.7.13.3</ecNumber>
    </recommendedName>
</protein>
<feature type="transmembrane region" description="Helical" evidence="6">
    <location>
        <begin position="95"/>
        <end position="112"/>
    </location>
</feature>
<keyword evidence="6" id="KW-0472">Membrane</keyword>
<dbReference type="PANTHER" id="PTHR43304:SF1">
    <property type="entry name" value="PAC DOMAIN-CONTAINING PROTEIN"/>
    <property type="match status" value="1"/>
</dbReference>
<keyword evidence="9" id="KW-1185">Reference proteome</keyword>
<comment type="catalytic activity">
    <reaction evidence="1">
        <text>ATP + protein L-histidine = ADP + protein N-phospho-L-histidine.</text>
        <dbReference type="EC" id="2.7.13.3"/>
    </reaction>
</comment>
<evidence type="ECO:0000256" key="6">
    <source>
        <dbReference type="SAM" id="Phobius"/>
    </source>
</evidence>
<evidence type="ECO:0000256" key="5">
    <source>
        <dbReference type="ARBA" id="ARBA00022777"/>
    </source>
</evidence>
<evidence type="ECO:0000256" key="3">
    <source>
        <dbReference type="ARBA" id="ARBA00022553"/>
    </source>
</evidence>
<reference evidence="9" key="1">
    <citation type="journal article" date="2019" name="Int. J. Syst. Evol. Microbiol.">
        <title>The Global Catalogue of Microorganisms (GCM) 10K type strain sequencing project: providing services to taxonomists for standard genome sequencing and annotation.</title>
        <authorList>
            <consortium name="The Broad Institute Genomics Platform"/>
            <consortium name="The Broad Institute Genome Sequencing Center for Infectious Disease"/>
            <person name="Wu L."/>
            <person name="Ma J."/>
        </authorList>
    </citation>
    <scope>NUCLEOTIDE SEQUENCE [LARGE SCALE GENOMIC DNA]</scope>
    <source>
        <strain evidence="9">CCUG 63418</strain>
    </source>
</reference>
<keyword evidence="8" id="KW-0547">Nucleotide-binding</keyword>
<comment type="caution">
    <text evidence="8">The sequence shown here is derived from an EMBL/GenBank/DDBJ whole genome shotgun (WGS) entry which is preliminary data.</text>
</comment>
<dbReference type="Pfam" id="PF02518">
    <property type="entry name" value="HATPase_c"/>
    <property type="match status" value="1"/>
</dbReference>
<dbReference type="EMBL" id="JBHTHU010000005">
    <property type="protein sequence ID" value="MFD0750286.1"/>
    <property type="molecule type" value="Genomic_DNA"/>
</dbReference>
<dbReference type="Proteomes" id="UP001596958">
    <property type="component" value="Unassembled WGS sequence"/>
</dbReference>
<gene>
    <name evidence="8" type="ORF">ACFQZS_09050</name>
</gene>
<keyword evidence="4" id="KW-0808">Transferase</keyword>
<evidence type="ECO:0000259" key="7">
    <source>
        <dbReference type="PROSITE" id="PS50109"/>
    </source>
</evidence>
<dbReference type="PROSITE" id="PS50109">
    <property type="entry name" value="HIS_KIN"/>
    <property type="match status" value="1"/>
</dbReference>
<dbReference type="InterPro" id="IPR036097">
    <property type="entry name" value="HisK_dim/P_sf"/>
</dbReference>
<evidence type="ECO:0000313" key="9">
    <source>
        <dbReference type="Proteomes" id="UP001596958"/>
    </source>
</evidence>
<keyword evidence="6" id="KW-1133">Transmembrane helix</keyword>
<feature type="domain" description="Histidine kinase" evidence="7">
    <location>
        <begin position="214"/>
        <end position="428"/>
    </location>
</feature>
<keyword evidence="8" id="KW-0067">ATP-binding</keyword>
<dbReference type="CDD" id="cd00082">
    <property type="entry name" value="HisKA"/>
    <property type="match status" value="1"/>
</dbReference>
<keyword evidence="5" id="KW-0418">Kinase</keyword>
<dbReference type="Pfam" id="PF00512">
    <property type="entry name" value="HisKA"/>
    <property type="match status" value="1"/>
</dbReference>
<dbReference type="InterPro" id="IPR005467">
    <property type="entry name" value="His_kinase_dom"/>
</dbReference>
<feature type="transmembrane region" description="Helical" evidence="6">
    <location>
        <begin position="48"/>
        <end position="66"/>
    </location>
</feature>
<dbReference type="SMART" id="SM00387">
    <property type="entry name" value="HATPase_c"/>
    <property type="match status" value="1"/>
</dbReference>
<dbReference type="InterPro" id="IPR004358">
    <property type="entry name" value="Sig_transdc_His_kin-like_C"/>
</dbReference>
<proteinExistence type="predicted"/>
<organism evidence="8 9">
    <name type="scientific">Mucilaginibacter calamicampi</name>
    <dbReference type="NCBI Taxonomy" id="1302352"/>
    <lineage>
        <taxon>Bacteria</taxon>
        <taxon>Pseudomonadati</taxon>
        <taxon>Bacteroidota</taxon>
        <taxon>Sphingobacteriia</taxon>
        <taxon>Sphingobacteriales</taxon>
        <taxon>Sphingobacteriaceae</taxon>
        <taxon>Mucilaginibacter</taxon>
    </lineage>
</organism>
<dbReference type="InterPro" id="IPR052162">
    <property type="entry name" value="Sensor_kinase/Photoreceptor"/>
</dbReference>
<dbReference type="GO" id="GO:0005524">
    <property type="term" value="F:ATP binding"/>
    <property type="evidence" value="ECO:0007669"/>
    <property type="project" value="UniProtKB-KW"/>
</dbReference>
<dbReference type="InterPro" id="IPR003594">
    <property type="entry name" value="HATPase_dom"/>
</dbReference>
<evidence type="ECO:0000256" key="4">
    <source>
        <dbReference type="ARBA" id="ARBA00022679"/>
    </source>
</evidence>
<name>A0ABW2Z0M5_9SPHI</name>
<dbReference type="InterPro" id="IPR036890">
    <property type="entry name" value="HATPase_C_sf"/>
</dbReference>
<sequence>MHFFIAGYFFVGLLLAFFYDTWFIALGVGGICLLAYYSVKILLPASNLYQYVLSAVFGVFMAQFIYQMHGLFEIHFFAFISSAILITYQNWKLQMPLLVVVFLHHAIFSYLQNVGIANVYFTQLAYFDMQTFAIHISLTIVIMMIGGLWAYQLKKYGEVFITQSQKMSELQKEAQLSIERKHNTEVLTGLNNSLQNQARALARSNEELEQFAYVASHDLQEPLRMVSSFMAKLEEKYGRNIDEKGKQYMHFAIDGATRMRQIIMDLLDFSRVGRTEDKLEKISVQDIVVEIMGFYRKQILETNAVIKYSNLPVLTGFKGPLRQIFQNLIGNALKYQVQGNTALVEISAMEKESYWRFIIRDNGIGIAHEDFERIFIIFQRLHSKSEYPGTGMGLAITKKIVENLGGKIWVESNVNLGSKFYLDIPKISQLLT</sequence>
<dbReference type="RefSeq" id="WP_377099411.1">
    <property type="nucleotide sequence ID" value="NZ_JBHTHU010000005.1"/>
</dbReference>
<dbReference type="InterPro" id="IPR003661">
    <property type="entry name" value="HisK_dim/P_dom"/>
</dbReference>
<dbReference type="SMART" id="SM00388">
    <property type="entry name" value="HisKA"/>
    <property type="match status" value="1"/>
</dbReference>
<evidence type="ECO:0000313" key="8">
    <source>
        <dbReference type="EMBL" id="MFD0750286.1"/>
    </source>
</evidence>
<feature type="transmembrane region" description="Helical" evidence="6">
    <location>
        <begin position="132"/>
        <end position="151"/>
    </location>
</feature>
<feature type="transmembrane region" description="Helical" evidence="6">
    <location>
        <begin position="72"/>
        <end position="88"/>
    </location>
</feature>
<dbReference type="EC" id="2.7.13.3" evidence="2"/>
<dbReference type="Gene3D" id="3.30.565.10">
    <property type="entry name" value="Histidine kinase-like ATPase, C-terminal domain"/>
    <property type="match status" value="1"/>
</dbReference>
<evidence type="ECO:0000256" key="2">
    <source>
        <dbReference type="ARBA" id="ARBA00012438"/>
    </source>
</evidence>
<dbReference type="PANTHER" id="PTHR43304">
    <property type="entry name" value="PHYTOCHROME-LIKE PROTEIN CPH1"/>
    <property type="match status" value="1"/>
</dbReference>
<feature type="transmembrane region" description="Helical" evidence="6">
    <location>
        <begin position="6"/>
        <end position="36"/>
    </location>
</feature>